<dbReference type="InterPro" id="IPR001387">
    <property type="entry name" value="Cro/C1-type_HTH"/>
</dbReference>
<dbReference type="AlphaFoldDB" id="A0A9W5XZS7"/>
<organism evidence="2 3">
    <name type="scientific">Clostridium folliculivorans</name>
    <dbReference type="NCBI Taxonomy" id="2886038"/>
    <lineage>
        <taxon>Bacteria</taxon>
        <taxon>Bacillati</taxon>
        <taxon>Bacillota</taxon>
        <taxon>Clostridia</taxon>
        <taxon>Eubacteriales</taxon>
        <taxon>Clostridiaceae</taxon>
        <taxon>Clostridium</taxon>
    </lineage>
</organism>
<accession>A0A9W5XZS7</accession>
<dbReference type="PROSITE" id="PS50943">
    <property type="entry name" value="HTH_CROC1"/>
    <property type="match status" value="1"/>
</dbReference>
<proteinExistence type="predicted"/>
<dbReference type="Gene3D" id="1.10.260.40">
    <property type="entry name" value="lambda repressor-like DNA-binding domains"/>
    <property type="match status" value="1"/>
</dbReference>
<reference evidence="2" key="1">
    <citation type="journal article" date="2023" name="Int. J. Syst. Evol. Microbiol.">
        <title>&lt;i&gt;Clostridium folliculivorans&lt;/i&gt; sp. nov., isolated from soil samples of an organic paddy in Japan.</title>
        <authorList>
            <person name="Tazawa J."/>
            <person name="Kobayashi H."/>
            <person name="Tanizawa Y."/>
            <person name="Uchino A."/>
            <person name="Tanaka F."/>
            <person name="Urashima Y."/>
            <person name="Miura S."/>
            <person name="Sakamoto M."/>
            <person name="Ohkuma M."/>
            <person name="Tohno M."/>
        </authorList>
    </citation>
    <scope>NUCLEOTIDE SEQUENCE</scope>
    <source>
        <strain evidence="2">D1-1</strain>
    </source>
</reference>
<protein>
    <recommendedName>
        <fullName evidence="1">HTH cro/C1-type domain-containing protein</fullName>
    </recommendedName>
</protein>
<gene>
    <name evidence="2" type="ORF">CFOLD11_08770</name>
</gene>
<evidence type="ECO:0000313" key="3">
    <source>
        <dbReference type="Proteomes" id="UP001057868"/>
    </source>
</evidence>
<dbReference type="CDD" id="cd00093">
    <property type="entry name" value="HTH_XRE"/>
    <property type="match status" value="1"/>
</dbReference>
<dbReference type="Proteomes" id="UP001057868">
    <property type="component" value="Unassembled WGS sequence"/>
</dbReference>
<evidence type="ECO:0000313" key="2">
    <source>
        <dbReference type="EMBL" id="GKU24051.1"/>
    </source>
</evidence>
<dbReference type="InterPro" id="IPR010982">
    <property type="entry name" value="Lambda_DNA-bd_dom_sf"/>
</dbReference>
<feature type="domain" description="HTH cro/C1-type" evidence="1">
    <location>
        <begin position="8"/>
        <end position="69"/>
    </location>
</feature>
<name>A0A9W5XZS7_9CLOT</name>
<sequence>MGNLNGMLKLRRSELNLSLRDAAKLIGISHSYLSTLEKGVDPRNGLPVKPTPETLKLISKAYDVPYDFVMTLAGYYELNDSEDSLVIQHDEKDVETLLNKIKYILMEDDDLTLSGEPISKEALESIVDALNYGVSQAKKINKKFKSRKDINELRL</sequence>
<comment type="caution">
    <text evidence="2">The sequence shown here is derived from an EMBL/GenBank/DDBJ whole genome shotgun (WGS) entry which is preliminary data.</text>
</comment>
<dbReference type="SMART" id="SM00530">
    <property type="entry name" value="HTH_XRE"/>
    <property type="match status" value="1"/>
</dbReference>
<dbReference type="Pfam" id="PF01381">
    <property type="entry name" value="HTH_3"/>
    <property type="match status" value="1"/>
</dbReference>
<dbReference type="SUPFAM" id="SSF47413">
    <property type="entry name" value="lambda repressor-like DNA-binding domains"/>
    <property type="match status" value="1"/>
</dbReference>
<dbReference type="RefSeq" id="WP_261851072.1">
    <property type="nucleotide sequence ID" value="NZ_BQXY01000001.1"/>
</dbReference>
<keyword evidence="3" id="KW-1185">Reference proteome</keyword>
<evidence type="ECO:0000259" key="1">
    <source>
        <dbReference type="PROSITE" id="PS50943"/>
    </source>
</evidence>
<dbReference type="EMBL" id="BQXY01000001">
    <property type="protein sequence ID" value="GKU24051.1"/>
    <property type="molecule type" value="Genomic_DNA"/>
</dbReference>
<dbReference type="GO" id="GO:0003677">
    <property type="term" value="F:DNA binding"/>
    <property type="evidence" value="ECO:0007669"/>
    <property type="project" value="InterPro"/>
</dbReference>